<comment type="caution">
    <text evidence="2">The sequence shown here is derived from an EMBL/GenBank/DDBJ whole genome shotgun (WGS) entry which is preliminary data.</text>
</comment>
<keyword evidence="1" id="KW-1133">Transmembrane helix</keyword>
<gene>
    <name evidence="2" type="ORF">ACERK3_15235</name>
</gene>
<dbReference type="Proteomes" id="UP001575105">
    <property type="component" value="Unassembled WGS sequence"/>
</dbReference>
<keyword evidence="3" id="KW-1185">Reference proteome</keyword>
<feature type="transmembrane region" description="Helical" evidence="1">
    <location>
        <begin position="21"/>
        <end position="43"/>
    </location>
</feature>
<keyword evidence="1" id="KW-0812">Transmembrane</keyword>
<evidence type="ECO:0000313" key="2">
    <source>
        <dbReference type="EMBL" id="MFA9479641.1"/>
    </source>
</evidence>
<feature type="transmembrane region" description="Helical" evidence="1">
    <location>
        <begin position="49"/>
        <end position="70"/>
    </location>
</feature>
<protein>
    <submittedName>
        <fullName evidence="2">Uncharacterized protein</fullName>
    </submittedName>
</protein>
<name>A0ABV4U7P7_9BACT</name>
<keyword evidence="1" id="KW-0472">Membrane</keyword>
<sequence length="77" mass="8221">MAEVSMSDGRVQISKAQTHPTISIAGTVCTFVFLIVVIFAIFAKEQMMIASYISGALAAMGVCLALIATWRPNGNKQ</sequence>
<organism evidence="2 3">
    <name type="scientific">Natronomicrosphaera hydrolytica</name>
    <dbReference type="NCBI Taxonomy" id="3242702"/>
    <lineage>
        <taxon>Bacteria</taxon>
        <taxon>Pseudomonadati</taxon>
        <taxon>Planctomycetota</taxon>
        <taxon>Phycisphaerae</taxon>
        <taxon>Phycisphaerales</taxon>
        <taxon>Phycisphaeraceae</taxon>
        <taxon>Natronomicrosphaera</taxon>
    </lineage>
</organism>
<evidence type="ECO:0000256" key="1">
    <source>
        <dbReference type="SAM" id="Phobius"/>
    </source>
</evidence>
<reference evidence="2 3" key="1">
    <citation type="submission" date="2024-08" db="EMBL/GenBank/DDBJ databases">
        <title>Whole-genome sequencing of halo(alkali)philic microorganisms from hypersaline lakes.</title>
        <authorList>
            <person name="Sorokin D.Y."/>
            <person name="Merkel A.Y."/>
            <person name="Messina E."/>
            <person name="Yakimov M."/>
        </authorList>
    </citation>
    <scope>NUCLEOTIDE SEQUENCE [LARGE SCALE GENOMIC DNA]</scope>
    <source>
        <strain evidence="2 3">AB-hyl4</strain>
    </source>
</reference>
<dbReference type="EMBL" id="JBGUBD010000010">
    <property type="protein sequence ID" value="MFA9479641.1"/>
    <property type="molecule type" value="Genomic_DNA"/>
</dbReference>
<dbReference type="RefSeq" id="WP_425346566.1">
    <property type="nucleotide sequence ID" value="NZ_JBGUBD010000010.1"/>
</dbReference>
<accession>A0ABV4U7P7</accession>
<proteinExistence type="predicted"/>
<evidence type="ECO:0000313" key="3">
    <source>
        <dbReference type="Proteomes" id="UP001575105"/>
    </source>
</evidence>